<organism evidence="2 3">
    <name type="scientific">Larinioides sclopetarius</name>
    <dbReference type="NCBI Taxonomy" id="280406"/>
    <lineage>
        <taxon>Eukaryota</taxon>
        <taxon>Metazoa</taxon>
        <taxon>Ecdysozoa</taxon>
        <taxon>Arthropoda</taxon>
        <taxon>Chelicerata</taxon>
        <taxon>Arachnida</taxon>
        <taxon>Araneae</taxon>
        <taxon>Araneomorphae</taxon>
        <taxon>Entelegynae</taxon>
        <taxon>Araneoidea</taxon>
        <taxon>Araneidae</taxon>
        <taxon>Larinioides</taxon>
    </lineage>
</organism>
<dbReference type="EMBL" id="CAXIEN010000045">
    <property type="protein sequence ID" value="CAL1269944.1"/>
    <property type="molecule type" value="Genomic_DNA"/>
</dbReference>
<reference evidence="2 3" key="1">
    <citation type="submission" date="2024-04" db="EMBL/GenBank/DDBJ databases">
        <authorList>
            <person name="Rising A."/>
            <person name="Reimegard J."/>
            <person name="Sonavane S."/>
            <person name="Akerstrom W."/>
            <person name="Nylinder S."/>
            <person name="Hedman E."/>
            <person name="Kallberg Y."/>
        </authorList>
    </citation>
    <scope>NUCLEOTIDE SEQUENCE [LARGE SCALE GENOMIC DNA]</scope>
</reference>
<feature type="region of interest" description="Disordered" evidence="1">
    <location>
        <begin position="218"/>
        <end position="482"/>
    </location>
</feature>
<evidence type="ECO:0000313" key="2">
    <source>
        <dbReference type="EMBL" id="CAL1269944.1"/>
    </source>
</evidence>
<evidence type="ECO:0000313" key="3">
    <source>
        <dbReference type="Proteomes" id="UP001497382"/>
    </source>
</evidence>
<gene>
    <name evidence="2" type="ORF">LARSCL_LOCUS5021</name>
</gene>
<comment type="caution">
    <text evidence="2">The sequence shown here is derived from an EMBL/GenBank/DDBJ whole genome shotgun (WGS) entry which is preliminary data.</text>
</comment>
<protein>
    <submittedName>
        <fullName evidence="2">Uncharacterized protein</fullName>
    </submittedName>
</protein>
<feature type="compositionally biased region" description="Basic and acidic residues" evidence="1">
    <location>
        <begin position="451"/>
        <end position="469"/>
    </location>
</feature>
<keyword evidence="3" id="KW-1185">Reference proteome</keyword>
<feature type="compositionally biased region" description="Basic and acidic residues" evidence="1">
    <location>
        <begin position="345"/>
        <end position="356"/>
    </location>
</feature>
<dbReference type="Proteomes" id="UP001497382">
    <property type="component" value="Unassembled WGS sequence"/>
</dbReference>
<proteinExistence type="predicted"/>
<feature type="compositionally biased region" description="Acidic residues" evidence="1">
    <location>
        <begin position="221"/>
        <end position="231"/>
    </location>
</feature>
<sequence length="482" mass="57064">MKEKFDEEEEKLRNARAQTNLRSYVKNAVSSIQEGSMESQRERDRKVLNKHIRLQTKWKQCAKAKKDRYEHVLHKHMNEKYGREEKKRLMELELARLDVERIEELCRKREKERLDRRQKLEDFWFRKAEEQIAWVEKGLELEKKWFEDREAKITWRKTQAIAPHTKRKTPKFKKDKSYENDNRTMDKILKEEEAALTKILKEEKAALTLDEILRESNTVVLEEEISEEEQVEDSKDKSVADDPESFADNDTKKSSSEPFTVSVDSEQKTVTEETQPEQNRSVDEDSPVQPKGFEKLKEEEGNNRAEQGEKNVLEETRNLHENKDLSEKDHFDQKLSLSSSVIQKMRPEEKESEQRTSPDYPNSEQNMKEKGVEEQPSQEIERKSNSSSSDIEKLRPKRKESEQESGHDKSSSEQKREEETIEVEKPSHEVEDSKKRDIMDQPASFILNDNEESKSNEIKQENEDSEKKYPNKKSSSRMNEHD</sequence>
<dbReference type="AlphaFoldDB" id="A0AAV1ZFQ5"/>
<name>A0AAV1ZFQ5_9ARAC</name>
<feature type="compositionally biased region" description="Basic and acidic residues" evidence="1">
    <location>
        <begin position="366"/>
        <end position="439"/>
    </location>
</feature>
<accession>A0AAV1ZFQ5</accession>
<feature type="compositionally biased region" description="Basic and acidic residues" evidence="1">
    <location>
        <begin position="292"/>
        <end position="333"/>
    </location>
</feature>
<evidence type="ECO:0000256" key="1">
    <source>
        <dbReference type="SAM" id="MobiDB-lite"/>
    </source>
</evidence>